<dbReference type="AlphaFoldDB" id="A0A5N5TKZ3"/>
<evidence type="ECO:0000256" key="5">
    <source>
        <dbReference type="ARBA" id="ARBA00023242"/>
    </source>
</evidence>
<dbReference type="InterPro" id="IPR052207">
    <property type="entry name" value="Max-like/E-box_TFs"/>
</dbReference>
<dbReference type="PANTHER" id="PTHR15741:SF25">
    <property type="entry name" value="MAX-LIKE PROTEIN X"/>
    <property type="match status" value="1"/>
</dbReference>
<feature type="compositionally biased region" description="Acidic residues" evidence="6">
    <location>
        <begin position="1"/>
        <end position="13"/>
    </location>
</feature>
<keyword evidence="3" id="KW-0238">DNA-binding</keyword>
<dbReference type="Gene3D" id="4.10.280.10">
    <property type="entry name" value="Helix-loop-helix DNA-binding domain"/>
    <property type="match status" value="1"/>
</dbReference>
<dbReference type="SMART" id="SM00353">
    <property type="entry name" value="HLH"/>
    <property type="match status" value="1"/>
</dbReference>
<dbReference type="Pfam" id="PF00010">
    <property type="entry name" value="HLH"/>
    <property type="match status" value="1"/>
</dbReference>
<keyword evidence="2" id="KW-0805">Transcription regulation</keyword>
<comment type="caution">
    <text evidence="8">The sequence shown here is derived from an EMBL/GenBank/DDBJ whole genome shotgun (WGS) entry which is preliminary data.</text>
</comment>
<accession>A0A5N5TKZ3</accession>
<evidence type="ECO:0000256" key="2">
    <source>
        <dbReference type="ARBA" id="ARBA00023015"/>
    </source>
</evidence>
<evidence type="ECO:0000259" key="7">
    <source>
        <dbReference type="PROSITE" id="PS50888"/>
    </source>
</evidence>
<feature type="region of interest" description="Disordered" evidence="6">
    <location>
        <begin position="1"/>
        <end position="34"/>
    </location>
</feature>
<dbReference type="SUPFAM" id="SSF47459">
    <property type="entry name" value="HLH, helix-loop-helix DNA-binding domain"/>
    <property type="match status" value="1"/>
</dbReference>
<proteinExistence type="predicted"/>
<organism evidence="8 9">
    <name type="scientific">Armadillidium nasatum</name>
    <dbReference type="NCBI Taxonomy" id="96803"/>
    <lineage>
        <taxon>Eukaryota</taxon>
        <taxon>Metazoa</taxon>
        <taxon>Ecdysozoa</taxon>
        <taxon>Arthropoda</taxon>
        <taxon>Crustacea</taxon>
        <taxon>Multicrustacea</taxon>
        <taxon>Malacostraca</taxon>
        <taxon>Eumalacostraca</taxon>
        <taxon>Peracarida</taxon>
        <taxon>Isopoda</taxon>
        <taxon>Oniscidea</taxon>
        <taxon>Crinocheta</taxon>
        <taxon>Armadillidiidae</taxon>
        <taxon>Armadillidium</taxon>
    </lineage>
</organism>
<evidence type="ECO:0000313" key="8">
    <source>
        <dbReference type="EMBL" id="KAB7506834.1"/>
    </source>
</evidence>
<evidence type="ECO:0000313" key="9">
    <source>
        <dbReference type="Proteomes" id="UP000326759"/>
    </source>
</evidence>
<evidence type="ECO:0000256" key="6">
    <source>
        <dbReference type="SAM" id="MobiDB-lite"/>
    </source>
</evidence>
<evidence type="ECO:0000256" key="4">
    <source>
        <dbReference type="ARBA" id="ARBA00023163"/>
    </source>
</evidence>
<comment type="subcellular location">
    <subcellularLocation>
        <location evidence="1">Nucleus</location>
    </subcellularLocation>
</comment>
<dbReference type="GO" id="GO:0000981">
    <property type="term" value="F:DNA-binding transcription factor activity, RNA polymerase II-specific"/>
    <property type="evidence" value="ECO:0007669"/>
    <property type="project" value="TreeGrafter"/>
</dbReference>
<dbReference type="InterPro" id="IPR036638">
    <property type="entry name" value="HLH_DNA-bd_sf"/>
</dbReference>
<gene>
    <name evidence="8" type="primary">MLX</name>
    <name evidence="8" type="ORF">Anas_04142</name>
</gene>
<dbReference type="GO" id="GO:0000978">
    <property type="term" value="F:RNA polymerase II cis-regulatory region sequence-specific DNA binding"/>
    <property type="evidence" value="ECO:0007669"/>
    <property type="project" value="TreeGrafter"/>
</dbReference>
<sequence length="217" mass="24784">MAESNYEDDEDSDMGAHLSIKDRRREAHTQAEQKRRDAIKKGYDFLQDLVPMCQNSDNSQSYKVSKATVLQKSVDYIHYMQNCKKKQEEEVAALKKEVVGMTILKLNYEQIVSAHQNQPGNQSRQVSDDVKFEVFRAVIDSLFQTFDLSVTMNNFAEVSGSVIQWVEEHCKPQILREIMCGVLQQLQQHEYASGIGVPVSNNAFPPHPNIFSSTHDQ</sequence>
<evidence type="ECO:0000256" key="3">
    <source>
        <dbReference type="ARBA" id="ARBA00023125"/>
    </source>
</evidence>
<dbReference type="OrthoDB" id="5778525at2759"/>
<dbReference type="GO" id="GO:0005634">
    <property type="term" value="C:nucleus"/>
    <property type="evidence" value="ECO:0007669"/>
    <property type="project" value="UniProtKB-SubCell"/>
</dbReference>
<dbReference type="InterPro" id="IPR011598">
    <property type="entry name" value="bHLH_dom"/>
</dbReference>
<dbReference type="PANTHER" id="PTHR15741">
    <property type="entry name" value="BASIC HELIX-LOOP-HELIX ZIP TRANSCRIPTION FACTOR"/>
    <property type="match status" value="1"/>
</dbReference>
<dbReference type="CDD" id="cd19687">
    <property type="entry name" value="bHLHzip_Mlx"/>
    <property type="match status" value="1"/>
</dbReference>
<keyword evidence="5" id="KW-0539">Nucleus</keyword>
<reference evidence="8 9" key="1">
    <citation type="journal article" date="2019" name="PLoS Biol.">
        <title>Sex chromosomes control vertical transmission of feminizing Wolbachia symbionts in an isopod.</title>
        <authorList>
            <person name="Becking T."/>
            <person name="Chebbi M.A."/>
            <person name="Giraud I."/>
            <person name="Moumen B."/>
            <person name="Laverre T."/>
            <person name="Caubet Y."/>
            <person name="Peccoud J."/>
            <person name="Gilbert C."/>
            <person name="Cordaux R."/>
        </authorList>
    </citation>
    <scope>NUCLEOTIDE SEQUENCE [LARGE SCALE GENOMIC DNA]</scope>
    <source>
        <strain evidence="8">ANa2</strain>
        <tissue evidence="8">Whole body excluding digestive tract and cuticle</tissue>
    </source>
</reference>
<name>A0A5N5TKZ3_9CRUS</name>
<evidence type="ECO:0000256" key="1">
    <source>
        <dbReference type="ARBA" id="ARBA00004123"/>
    </source>
</evidence>
<keyword evidence="4" id="KW-0804">Transcription</keyword>
<keyword evidence="9" id="KW-1185">Reference proteome</keyword>
<protein>
    <submittedName>
        <fullName evidence="8">Max-like protein X</fullName>
    </submittedName>
</protein>
<feature type="compositionally biased region" description="Basic and acidic residues" evidence="6">
    <location>
        <begin position="19"/>
        <end position="34"/>
    </location>
</feature>
<feature type="domain" description="BHLH" evidence="7">
    <location>
        <begin position="23"/>
        <end position="80"/>
    </location>
</feature>
<dbReference type="PROSITE" id="PS50888">
    <property type="entry name" value="BHLH"/>
    <property type="match status" value="1"/>
</dbReference>
<dbReference type="Proteomes" id="UP000326759">
    <property type="component" value="Unassembled WGS sequence"/>
</dbReference>
<dbReference type="EMBL" id="SEYY01000633">
    <property type="protein sequence ID" value="KAB7506834.1"/>
    <property type="molecule type" value="Genomic_DNA"/>
</dbReference>
<dbReference type="GO" id="GO:0046983">
    <property type="term" value="F:protein dimerization activity"/>
    <property type="evidence" value="ECO:0007669"/>
    <property type="project" value="InterPro"/>
</dbReference>